<evidence type="ECO:0000256" key="4">
    <source>
        <dbReference type="ARBA" id="ARBA00022490"/>
    </source>
</evidence>
<comment type="caution">
    <text evidence="8">The sequence shown here is derived from an EMBL/GenBank/DDBJ whole genome shotgun (WGS) entry which is preliminary data.</text>
</comment>
<dbReference type="InterPro" id="IPR000905">
    <property type="entry name" value="Gcp-like_dom"/>
</dbReference>
<evidence type="ECO:0000256" key="1">
    <source>
        <dbReference type="ARBA" id="ARBA00004496"/>
    </source>
</evidence>
<gene>
    <name evidence="8" type="primary">tsaB</name>
    <name evidence="8" type="ORF">JAZ04_14495</name>
</gene>
<dbReference type="Pfam" id="PF00814">
    <property type="entry name" value="TsaD"/>
    <property type="match status" value="1"/>
</dbReference>
<dbReference type="GO" id="GO:0016746">
    <property type="term" value="F:acyltransferase activity"/>
    <property type="evidence" value="ECO:0007669"/>
    <property type="project" value="UniProtKB-KW"/>
</dbReference>
<feature type="domain" description="Gcp-like" evidence="7">
    <location>
        <begin position="31"/>
        <end position="153"/>
    </location>
</feature>
<dbReference type="FunFam" id="3.30.420.40:FF:000097">
    <property type="entry name" value="tRNA threonylcarbamoyladenosine biosynthesis protein TsaB"/>
    <property type="match status" value="1"/>
</dbReference>
<organism evidence="8 9">
    <name type="scientific">Candidatus Thiodiazotropha lotti</name>
    <dbReference type="NCBI Taxonomy" id="2792787"/>
    <lineage>
        <taxon>Bacteria</taxon>
        <taxon>Pseudomonadati</taxon>
        <taxon>Pseudomonadota</taxon>
        <taxon>Gammaproteobacteria</taxon>
        <taxon>Chromatiales</taxon>
        <taxon>Sedimenticolaceae</taxon>
        <taxon>Candidatus Thiodiazotropha</taxon>
    </lineage>
</organism>
<proteinExistence type="inferred from homology"/>
<evidence type="ECO:0000256" key="3">
    <source>
        <dbReference type="ARBA" id="ARBA00019012"/>
    </source>
</evidence>
<dbReference type="PANTHER" id="PTHR11735:SF11">
    <property type="entry name" value="TRNA THREONYLCARBAMOYLADENOSINE BIOSYNTHESIS PROTEIN TSAB"/>
    <property type="match status" value="1"/>
</dbReference>
<evidence type="ECO:0000259" key="7">
    <source>
        <dbReference type="Pfam" id="PF00814"/>
    </source>
</evidence>
<keyword evidence="8" id="KW-0012">Acyltransferase</keyword>
<dbReference type="PANTHER" id="PTHR11735">
    <property type="entry name" value="TRNA N6-ADENOSINE THREONYLCARBAMOYLTRANSFERASE"/>
    <property type="match status" value="1"/>
</dbReference>
<name>A0A9E4K736_9GAMM</name>
<dbReference type="GO" id="GO:0005829">
    <property type="term" value="C:cytosol"/>
    <property type="evidence" value="ECO:0007669"/>
    <property type="project" value="TreeGrafter"/>
</dbReference>
<dbReference type="CDD" id="cd24032">
    <property type="entry name" value="ASKHA_NBD_TsaB"/>
    <property type="match status" value="1"/>
</dbReference>
<dbReference type="GO" id="GO:0002949">
    <property type="term" value="P:tRNA threonylcarbamoyladenosine modification"/>
    <property type="evidence" value="ECO:0007669"/>
    <property type="project" value="InterPro"/>
</dbReference>
<evidence type="ECO:0000313" key="8">
    <source>
        <dbReference type="EMBL" id="MCG7940046.1"/>
    </source>
</evidence>
<comment type="subcellular location">
    <subcellularLocation>
        <location evidence="1">Cytoplasm</location>
    </subcellularLocation>
</comment>
<dbReference type="Proteomes" id="UP000886687">
    <property type="component" value="Unassembled WGS sequence"/>
</dbReference>
<keyword evidence="5" id="KW-0819">tRNA processing</keyword>
<sequence length="226" mass="24344">MKLLAIETATEACSAALLIDDQIELRYEIKPRGHSELILGMMDGLLADAGLSANQLDAMAFGRGPGSFTGVRIATGVIQGAAFAADLPVVPVSTLAALAQRAYREKGEPNLLTAFDARMGELYWAGYRVDSNEIVRLVMDEQVSNAQQVHLPLDEEWYGVGSGWGVYGPQLGERLGESLLGYKADLYCSARDVATLAAVDFEAGLAVSAERALPVYLRNEVAHKKR</sequence>
<dbReference type="InterPro" id="IPR022496">
    <property type="entry name" value="T6A_TsaB"/>
</dbReference>
<keyword evidence="8" id="KW-0808">Transferase</keyword>
<keyword evidence="4" id="KW-0963">Cytoplasm</keyword>
<comment type="similarity">
    <text evidence="2">Belongs to the KAE1 / TsaD family. TsaB subfamily.</text>
</comment>
<evidence type="ECO:0000256" key="2">
    <source>
        <dbReference type="ARBA" id="ARBA00010493"/>
    </source>
</evidence>
<protein>
    <recommendedName>
        <fullName evidence="3">tRNA threonylcarbamoyladenosine biosynthesis protein TsaB</fullName>
    </recommendedName>
    <alternativeName>
        <fullName evidence="6">t(6)A37 threonylcarbamoyladenosine biosynthesis protein TsaB</fullName>
    </alternativeName>
</protein>
<dbReference type="EMBL" id="JAEPDI010000012">
    <property type="protein sequence ID" value="MCG7940046.1"/>
    <property type="molecule type" value="Genomic_DNA"/>
</dbReference>
<dbReference type="AlphaFoldDB" id="A0A9E4K736"/>
<evidence type="ECO:0000313" key="9">
    <source>
        <dbReference type="Proteomes" id="UP000886687"/>
    </source>
</evidence>
<evidence type="ECO:0000256" key="5">
    <source>
        <dbReference type="ARBA" id="ARBA00022694"/>
    </source>
</evidence>
<reference evidence="8" key="1">
    <citation type="journal article" date="2021" name="Proc. Natl. Acad. Sci. U.S.A.">
        <title>Global biogeography of chemosynthetic symbionts reveals both localized and globally distributed symbiont groups. .</title>
        <authorList>
            <person name="Osvatic J.T."/>
            <person name="Wilkins L.G.E."/>
            <person name="Leibrecht L."/>
            <person name="Leray M."/>
            <person name="Zauner S."/>
            <person name="Polzin J."/>
            <person name="Camacho Y."/>
            <person name="Gros O."/>
            <person name="van Gils J.A."/>
            <person name="Eisen J.A."/>
            <person name="Petersen J.M."/>
            <person name="Yuen B."/>
        </authorList>
    </citation>
    <scope>NUCLEOTIDE SEQUENCE</scope>
    <source>
        <strain evidence="8">MAGL173</strain>
    </source>
</reference>
<evidence type="ECO:0000256" key="6">
    <source>
        <dbReference type="ARBA" id="ARBA00032446"/>
    </source>
</evidence>
<accession>A0A9E4K736</accession>
<dbReference type="NCBIfam" id="TIGR03725">
    <property type="entry name" value="T6A_YeaZ"/>
    <property type="match status" value="1"/>
</dbReference>
<dbReference type="InterPro" id="IPR043129">
    <property type="entry name" value="ATPase_NBD"/>
</dbReference>
<dbReference type="SUPFAM" id="SSF53067">
    <property type="entry name" value="Actin-like ATPase domain"/>
    <property type="match status" value="2"/>
</dbReference>
<dbReference type="Gene3D" id="3.30.420.40">
    <property type="match status" value="2"/>
</dbReference>